<dbReference type="EMBL" id="MN740452">
    <property type="protein sequence ID" value="QHU27204.1"/>
    <property type="molecule type" value="Genomic_DNA"/>
</dbReference>
<name>A0A6C0LC31_9ZZZZ</name>
<protein>
    <submittedName>
        <fullName evidence="1">Uncharacterized protein</fullName>
    </submittedName>
</protein>
<evidence type="ECO:0000313" key="1">
    <source>
        <dbReference type="EMBL" id="QHU27204.1"/>
    </source>
</evidence>
<accession>A0A6C0LC31</accession>
<sequence>MPNIFIFSLLMLYISVSTSYIRFVSISPKFSLLNLRDKGLNTNLKLLKSNKIVEQAALIHLTQLTQLDMIKGTDGADETKEIKSSESTDRSDGYLNNLNIQGFVNANISSIIKNTKYNCTQNIPLTGEQINITSIYLNIDKVRGVYFAKDVKNVIFTLPEILSDLYYYDCNGGNDIKSGVIYKISNNTRINMKGLDRFVFQRFNNNIDGILF</sequence>
<reference evidence="1" key="1">
    <citation type="journal article" date="2020" name="Nature">
        <title>Giant virus diversity and host interactions through global metagenomics.</title>
        <authorList>
            <person name="Schulz F."/>
            <person name="Roux S."/>
            <person name="Paez-Espino D."/>
            <person name="Jungbluth S."/>
            <person name="Walsh D.A."/>
            <person name="Denef V.J."/>
            <person name="McMahon K.D."/>
            <person name="Konstantinidis K.T."/>
            <person name="Eloe-Fadrosh E.A."/>
            <person name="Kyrpides N.C."/>
            <person name="Woyke T."/>
        </authorList>
    </citation>
    <scope>NUCLEOTIDE SEQUENCE</scope>
    <source>
        <strain evidence="1">GVMAG-M-3300027763-16</strain>
    </source>
</reference>
<dbReference type="AlphaFoldDB" id="A0A6C0LC31"/>
<organism evidence="1">
    <name type="scientific">viral metagenome</name>
    <dbReference type="NCBI Taxonomy" id="1070528"/>
    <lineage>
        <taxon>unclassified sequences</taxon>
        <taxon>metagenomes</taxon>
        <taxon>organismal metagenomes</taxon>
    </lineage>
</organism>
<proteinExistence type="predicted"/>